<organism evidence="2 3">
    <name type="scientific">Streptomyces filamentosus</name>
    <name type="common">Streptomyces roseosporus</name>
    <dbReference type="NCBI Taxonomy" id="67294"/>
    <lineage>
        <taxon>Bacteria</taxon>
        <taxon>Bacillati</taxon>
        <taxon>Actinomycetota</taxon>
        <taxon>Actinomycetes</taxon>
        <taxon>Kitasatosporales</taxon>
        <taxon>Streptomycetaceae</taxon>
        <taxon>Streptomyces</taxon>
    </lineage>
</organism>
<evidence type="ECO:0000313" key="2">
    <source>
        <dbReference type="EMBL" id="GHG23733.1"/>
    </source>
</evidence>
<dbReference type="Proteomes" id="UP000632849">
    <property type="component" value="Unassembled WGS sequence"/>
</dbReference>
<reference evidence="2" key="1">
    <citation type="journal article" date="2014" name="Int. J. Syst. Evol. Microbiol.">
        <title>Complete genome sequence of Corynebacterium casei LMG S-19264T (=DSM 44701T), isolated from a smear-ripened cheese.</title>
        <authorList>
            <consortium name="US DOE Joint Genome Institute (JGI-PGF)"/>
            <person name="Walter F."/>
            <person name="Albersmeier A."/>
            <person name="Kalinowski J."/>
            <person name="Ruckert C."/>
        </authorList>
    </citation>
    <scope>NUCLEOTIDE SEQUENCE</scope>
    <source>
        <strain evidence="2">JCM 4122</strain>
    </source>
</reference>
<reference evidence="2" key="2">
    <citation type="submission" date="2020-09" db="EMBL/GenBank/DDBJ databases">
        <authorList>
            <person name="Sun Q."/>
            <person name="Ohkuma M."/>
        </authorList>
    </citation>
    <scope>NUCLEOTIDE SEQUENCE</scope>
    <source>
        <strain evidence="2">JCM 4122</strain>
    </source>
</reference>
<name>A0A919ES57_STRFL</name>
<evidence type="ECO:0000256" key="1">
    <source>
        <dbReference type="SAM" id="SignalP"/>
    </source>
</evidence>
<evidence type="ECO:0000313" key="3">
    <source>
        <dbReference type="Proteomes" id="UP000632849"/>
    </source>
</evidence>
<keyword evidence="1" id="KW-0732">Signal</keyword>
<protein>
    <submittedName>
        <fullName evidence="2">Uncharacterized protein</fullName>
    </submittedName>
</protein>
<dbReference type="RefSeq" id="WP_190044300.1">
    <property type="nucleotide sequence ID" value="NZ_BNBE01000004.1"/>
</dbReference>
<sequence>MVPSRARKRGAAVATVMTAALIGIGVGAGTAHAAGWPPLQRGGHLYGGTNGTGAVTEADLGDFGTCHTPADPVSSAQIVSGSASLVLYPQAGCGGSWAWASGSLAQSNLPGQALSYRVVTP</sequence>
<dbReference type="AlphaFoldDB" id="A0A919ES57"/>
<dbReference type="EMBL" id="BNBE01000004">
    <property type="protein sequence ID" value="GHG23733.1"/>
    <property type="molecule type" value="Genomic_DNA"/>
</dbReference>
<feature type="signal peptide" evidence="1">
    <location>
        <begin position="1"/>
        <end position="33"/>
    </location>
</feature>
<keyword evidence="3" id="KW-1185">Reference proteome</keyword>
<feature type="chain" id="PRO_5038105262" evidence="1">
    <location>
        <begin position="34"/>
        <end position="121"/>
    </location>
</feature>
<proteinExistence type="predicted"/>
<accession>A0A919ES57</accession>
<gene>
    <name evidence="2" type="ORF">GCM10017667_69000</name>
</gene>
<comment type="caution">
    <text evidence="2">The sequence shown here is derived from an EMBL/GenBank/DDBJ whole genome shotgun (WGS) entry which is preliminary data.</text>
</comment>